<dbReference type="NCBIfam" id="NF002003">
    <property type="entry name" value="PRK00802.1-3"/>
    <property type="match status" value="1"/>
</dbReference>
<keyword evidence="8" id="KW-1185">Reference proteome</keyword>
<dbReference type="PANTHER" id="PTHR10429:SF0">
    <property type="entry name" value="DNA-3-METHYLADENINE GLYCOSYLASE"/>
    <property type="match status" value="1"/>
</dbReference>
<dbReference type="PANTHER" id="PTHR10429">
    <property type="entry name" value="DNA-3-METHYLADENINE GLYCOSYLASE"/>
    <property type="match status" value="1"/>
</dbReference>
<keyword evidence="3 5" id="KW-0378">Hydrolase</keyword>
<dbReference type="HAMAP" id="MF_00527">
    <property type="entry name" value="3MGH"/>
    <property type="match status" value="1"/>
</dbReference>
<dbReference type="GO" id="GO:0003905">
    <property type="term" value="F:alkylbase DNA N-glycosylase activity"/>
    <property type="evidence" value="ECO:0007669"/>
    <property type="project" value="InterPro"/>
</dbReference>
<dbReference type="GO" id="GO:0003677">
    <property type="term" value="F:DNA binding"/>
    <property type="evidence" value="ECO:0007669"/>
    <property type="project" value="InterPro"/>
</dbReference>
<feature type="region of interest" description="Disordered" evidence="6">
    <location>
        <begin position="1"/>
        <end position="44"/>
    </location>
</feature>
<dbReference type="InterPro" id="IPR036995">
    <property type="entry name" value="MPG_sf"/>
</dbReference>
<evidence type="ECO:0000256" key="4">
    <source>
        <dbReference type="ARBA" id="ARBA00023204"/>
    </source>
</evidence>
<comment type="caution">
    <text evidence="7">The sequence shown here is derived from an EMBL/GenBank/DDBJ whole genome shotgun (WGS) entry which is preliminary data.</text>
</comment>
<proteinExistence type="inferred from homology"/>
<dbReference type="EC" id="3.2.2.-" evidence="5"/>
<sequence length="263" mass="27388">MGERQLTPPEGPGSDGRPTPPDRPGSDGRPTPPDAPGLAGTVPLERGFFDRPAHEVAPDLLGRVLVHGPVALRLTEVEAYGLQGEDPAAHTYRGLTPRNAVMFGPPGHVYVYFTYGMHFCANLVCLPEGVGSGVLLRAGEVIAGIETAAARRSAGTGRGVPPRDLARGPARLAVALGFAREHNGLDACSPGGANTIGNDSTGGAAVEPGRLAVLEGDPPGADLIRSGPRTGVASGKETPWRFWIDGDPTVSPYRPHVPRRRTS</sequence>
<dbReference type="NCBIfam" id="TIGR00567">
    <property type="entry name" value="3mg"/>
    <property type="match status" value="1"/>
</dbReference>
<dbReference type="RefSeq" id="WP_203893620.1">
    <property type="nucleotide sequence ID" value="NZ_BOOH01000046.1"/>
</dbReference>
<evidence type="ECO:0000256" key="1">
    <source>
        <dbReference type="ARBA" id="ARBA00009232"/>
    </source>
</evidence>
<name>A0A8J3RVU4_9ACTN</name>
<protein>
    <recommendedName>
        <fullName evidence="5">Putative 3-methyladenine DNA glycosylase</fullName>
        <ecNumber evidence="5">3.2.2.-</ecNumber>
    </recommendedName>
</protein>
<evidence type="ECO:0000256" key="2">
    <source>
        <dbReference type="ARBA" id="ARBA00022763"/>
    </source>
</evidence>
<dbReference type="EMBL" id="BOOH01000046">
    <property type="protein sequence ID" value="GIH79138.1"/>
    <property type="molecule type" value="Genomic_DNA"/>
</dbReference>
<keyword evidence="4 5" id="KW-0234">DNA repair</keyword>
<comment type="similarity">
    <text evidence="1 5">Belongs to the DNA glycosylase MPG family.</text>
</comment>
<evidence type="ECO:0000256" key="5">
    <source>
        <dbReference type="HAMAP-Rule" id="MF_00527"/>
    </source>
</evidence>
<dbReference type="Proteomes" id="UP000616724">
    <property type="component" value="Unassembled WGS sequence"/>
</dbReference>
<dbReference type="AlphaFoldDB" id="A0A8J3RVU4"/>
<evidence type="ECO:0000313" key="8">
    <source>
        <dbReference type="Proteomes" id="UP000616724"/>
    </source>
</evidence>
<evidence type="ECO:0000313" key="7">
    <source>
        <dbReference type="EMBL" id="GIH79138.1"/>
    </source>
</evidence>
<evidence type="ECO:0000256" key="3">
    <source>
        <dbReference type="ARBA" id="ARBA00022801"/>
    </source>
</evidence>
<dbReference type="Gene3D" id="3.10.300.10">
    <property type="entry name" value="Methylpurine-DNA glycosylase (MPG)"/>
    <property type="match status" value="1"/>
</dbReference>
<reference evidence="7 8" key="1">
    <citation type="submission" date="2021-01" db="EMBL/GenBank/DDBJ databases">
        <title>Whole genome shotgun sequence of Planobispora longispora NBRC 13918.</title>
        <authorList>
            <person name="Komaki H."/>
            <person name="Tamura T."/>
        </authorList>
    </citation>
    <scope>NUCLEOTIDE SEQUENCE [LARGE SCALE GENOMIC DNA]</scope>
    <source>
        <strain evidence="7 8">NBRC 13918</strain>
    </source>
</reference>
<dbReference type="GO" id="GO:0006284">
    <property type="term" value="P:base-excision repair"/>
    <property type="evidence" value="ECO:0007669"/>
    <property type="project" value="InterPro"/>
</dbReference>
<dbReference type="CDD" id="cd00540">
    <property type="entry name" value="AAG"/>
    <property type="match status" value="1"/>
</dbReference>
<dbReference type="SUPFAM" id="SSF50486">
    <property type="entry name" value="FMT C-terminal domain-like"/>
    <property type="match status" value="1"/>
</dbReference>
<organism evidence="7 8">
    <name type="scientific">Planobispora longispora</name>
    <dbReference type="NCBI Taxonomy" id="28887"/>
    <lineage>
        <taxon>Bacteria</taxon>
        <taxon>Bacillati</taxon>
        <taxon>Actinomycetota</taxon>
        <taxon>Actinomycetes</taxon>
        <taxon>Streptosporangiales</taxon>
        <taxon>Streptosporangiaceae</taxon>
        <taxon>Planobispora</taxon>
    </lineage>
</organism>
<evidence type="ECO:0000256" key="6">
    <source>
        <dbReference type="SAM" id="MobiDB-lite"/>
    </source>
</evidence>
<dbReference type="Pfam" id="PF02245">
    <property type="entry name" value="Pur_DNA_glyco"/>
    <property type="match status" value="1"/>
</dbReference>
<gene>
    <name evidence="7" type="ORF">Plo01_55670</name>
</gene>
<accession>A0A8J3RVU4</accession>
<keyword evidence="2 5" id="KW-0227">DNA damage</keyword>
<dbReference type="InterPro" id="IPR011034">
    <property type="entry name" value="Formyl_transferase-like_C_sf"/>
</dbReference>
<dbReference type="InterPro" id="IPR003180">
    <property type="entry name" value="MPG"/>
</dbReference>